<dbReference type="Pfam" id="PF00005">
    <property type="entry name" value="ABC_tran"/>
    <property type="match status" value="1"/>
</dbReference>
<dbReference type="AlphaFoldDB" id="A0A0F6W3D9"/>
<evidence type="ECO:0000256" key="9">
    <source>
        <dbReference type="SAM" id="Phobius"/>
    </source>
</evidence>
<dbReference type="GO" id="GO:0005886">
    <property type="term" value="C:plasma membrane"/>
    <property type="evidence" value="ECO:0007669"/>
    <property type="project" value="UniProtKB-SubCell"/>
</dbReference>
<keyword evidence="3" id="KW-1003">Cell membrane</keyword>
<evidence type="ECO:0000256" key="5">
    <source>
        <dbReference type="ARBA" id="ARBA00022741"/>
    </source>
</evidence>
<feature type="transmembrane region" description="Helical" evidence="9">
    <location>
        <begin position="39"/>
        <end position="60"/>
    </location>
</feature>
<dbReference type="Gene3D" id="1.20.1560.10">
    <property type="entry name" value="ABC transporter type 1, transmembrane domain"/>
    <property type="match status" value="1"/>
</dbReference>
<dbReference type="InterPro" id="IPR017871">
    <property type="entry name" value="ABC_transporter-like_CS"/>
</dbReference>
<evidence type="ECO:0000313" key="12">
    <source>
        <dbReference type="EMBL" id="AKF06392.1"/>
    </source>
</evidence>
<keyword evidence="5" id="KW-0547">Nucleotide-binding</keyword>
<dbReference type="OrthoDB" id="5480201at2"/>
<reference evidence="12 13" key="1">
    <citation type="submission" date="2015-03" db="EMBL/GenBank/DDBJ databases">
        <title>Genome assembly of Sandaracinus amylolyticus DSM 53668.</title>
        <authorList>
            <person name="Sharma G."/>
            <person name="Subramanian S."/>
        </authorList>
    </citation>
    <scope>NUCLEOTIDE SEQUENCE [LARGE SCALE GENOMIC DNA]</scope>
    <source>
        <strain evidence="12 13">DSM 53668</strain>
    </source>
</reference>
<dbReference type="PANTHER" id="PTHR43394">
    <property type="entry name" value="ATP-DEPENDENT PERMEASE MDL1, MITOCHONDRIAL"/>
    <property type="match status" value="1"/>
</dbReference>
<evidence type="ECO:0000256" key="4">
    <source>
        <dbReference type="ARBA" id="ARBA00022692"/>
    </source>
</evidence>
<dbReference type="SUPFAM" id="SSF90123">
    <property type="entry name" value="ABC transporter transmembrane region"/>
    <property type="match status" value="1"/>
</dbReference>
<dbReference type="SMART" id="SM00382">
    <property type="entry name" value="AAA"/>
    <property type="match status" value="1"/>
</dbReference>
<comment type="subcellular location">
    <subcellularLocation>
        <location evidence="1">Cell membrane</location>
        <topology evidence="1">Multi-pass membrane protein</topology>
    </subcellularLocation>
</comment>
<keyword evidence="2" id="KW-0813">Transport</keyword>
<dbReference type="Gene3D" id="3.40.50.300">
    <property type="entry name" value="P-loop containing nucleotide triphosphate hydrolases"/>
    <property type="match status" value="1"/>
</dbReference>
<evidence type="ECO:0000259" key="10">
    <source>
        <dbReference type="PROSITE" id="PS50893"/>
    </source>
</evidence>
<dbReference type="RefSeq" id="WP_053233571.1">
    <property type="nucleotide sequence ID" value="NZ_CP011125.1"/>
</dbReference>
<feature type="transmembrane region" description="Helical" evidence="9">
    <location>
        <begin position="167"/>
        <end position="198"/>
    </location>
</feature>
<dbReference type="InterPro" id="IPR036640">
    <property type="entry name" value="ABC1_TM_sf"/>
</dbReference>
<accession>A0A0F6W3D9</accession>
<keyword evidence="8 9" id="KW-0472">Membrane</keyword>
<dbReference type="InterPro" id="IPR003439">
    <property type="entry name" value="ABC_transporter-like_ATP-bd"/>
</dbReference>
<keyword evidence="7 9" id="KW-1133">Transmembrane helix</keyword>
<dbReference type="PROSITE" id="PS50929">
    <property type="entry name" value="ABC_TM1F"/>
    <property type="match status" value="1"/>
</dbReference>
<evidence type="ECO:0000256" key="7">
    <source>
        <dbReference type="ARBA" id="ARBA00022989"/>
    </source>
</evidence>
<keyword evidence="6 12" id="KW-0067">ATP-binding</keyword>
<keyword evidence="4 9" id="KW-0812">Transmembrane</keyword>
<dbReference type="PROSITE" id="PS50893">
    <property type="entry name" value="ABC_TRANSPORTER_2"/>
    <property type="match status" value="1"/>
</dbReference>
<evidence type="ECO:0000256" key="1">
    <source>
        <dbReference type="ARBA" id="ARBA00004651"/>
    </source>
</evidence>
<dbReference type="GO" id="GO:0005524">
    <property type="term" value="F:ATP binding"/>
    <property type="evidence" value="ECO:0007669"/>
    <property type="project" value="UniProtKB-KW"/>
</dbReference>
<evidence type="ECO:0000256" key="2">
    <source>
        <dbReference type="ARBA" id="ARBA00022448"/>
    </source>
</evidence>
<dbReference type="KEGG" id="samy:DB32_003541"/>
<name>A0A0F6W3D9_9BACT</name>
<dbReference type="InterPro" id="IPR027417">
    <property type="entry name" value="P-loop_NTPase"/>
</dbReference>
<sequence>MKQEQRDLASLLRDREQLLAALRHSARTFGLVWSTHRPLGAALLALGALGAALPAGIAWTGHWIVDAIQRAVEHPEARREVLIAVAVELALVLASNAIKRVQSVVHGLLRALVAERANEMILEKALDLELVDFENPSFYDTLSQARQGASHYPLGHVMNVLSLAQSVLALFGLAALLIPLSPLAVLVLIVAAIPQFVVETRFSRDAFRLFRWRSEETRKQNYLETVLASADHAKETKLFGLGDMLLEKYRAIFWKLWKEDRDQTIRRGAWGLAIGALGTLAFYGIYAWIAWQAAQGAISLADMTMYLLVFRQGQDTLRNVFSGASTLYDDLLYLDAFWEFLDHRDEEAPRGTATSGPDPSDGVRFENVWYTYPGAKEPALRGVSLHLPPRRKLALVGENGAGKTTIIKLLTRLYRPTEGRITLDGLPLDEWDERALRRRMGVIFQDFVQYQWLVGENIGVGDVSAFDDEARWKEAAEKGSASDFVPSLPKGFHTQLGHWFEDGQELSLGQWQKIALSRAFMRRDADILVLDEPTASMDAEAEARIFARFRALTEQRTAVLISHRFSTVRMADRIAVIEGGVVIEHGSHDELMALGGRYARLFTLQAQGYR</sequence>
<dbReference type="FunFam" id="3.40.50.300:FF:000221">
    <property type="entry name" value="Multidrug ABC transporter ATP-binding protein"/>
    <property type="match status" value="1"/>
</dbReference>
<protein>
    <submittedName>
        <fullName evidence="12">ABC transporter, ATP-binding/permease protein</fullName>
    </submittedName>
</protein>
<evidence type="ECO:0000256" key="3">
    <source>
        <dbReference type="ARBA" id="ARBA00022475"/>
    </source>
</evidence>
<dbReference type="GO" id="GO:0015421">
    <property type="term" value="F:ABC-type oligopeptide transporter activity"/>
    <property type="evidence" value="ECO:0007669"/>
    <property type="project" value="TreeGrafter"/>
</dbReference>
<keyword evidence="13" id="KW-1185">Reference proteome</keyword>
<dbReference type="PROSITE" id="PS00211">
    <property type="entry name" value="ABC_TRANSPORTER_1"/>
    <property type="match status" value="1"/>
</dbReference>
<feature type="transmembrane region" description="Helical" evidence="9">
    <location>
        <begin position="268"/>
        <end position="291"/>
    </location>
</feature>
<proteinExistence type="predicted"/>
<dbReference type="EMBL" id="CP011125">
    <property type="protein sequence ID" value="AKF06392.1"/>
    <property type="molecule type" value="Genomic_DNA"/>
</dbReference>
<dbReference type="SUPFAM" id="SSF52540">
    <property type="entry name" value="P-loop containing nucleoside triphosphate hydrolases"/>
    <property type="match status" value="1"/>
</dbReference>
<dbReference type="STRING" id="927083.DB32_003541"/>
<evidence type="ECO:0000256" key="6">
    <source>
        <dbReference type="ARBA" id="ARBA00022840"/>
    </source>
</evidence>
<evidence type="ECO:0000313" key="13">
    <source>
        <dbReference type="Proteomes" id="UP000034883"/>
    </source>
</evidence>
<evidence type="ECO:0000256" key="8">
    <source>
        <dbReference type="ARBA" id="ARBA00023136"/>
    </source>
</evidence>
<dbReference type="InterPro" id="IPR039421">
    <property type="entry name" value="Type_1_exporter"/>
</dbReference>
<dbReference type="InterPro" id="IPR011527">
    <property type="entry name" value="ABC1_TM_dom"/>
</dbReference>
<evidence type="ECO:0000259" key="11">
    <source>
        <dbReference type="PROSITE" id="PS50929"/>
    </source>
</evidence>
<gene>
    <name evidence="12" type="ORF">DB32_003541</name>
</gene>
<dbReference type="InterPro" id="IPR003593">
    <property type="entry name" value="AAA+_ATPase"/>
</dbReference>
<dbReference type="PANTHER" id="PTHR43394:SF1">
    <property type="entry name" value="ATP-BINDING CASSETTE SUB-FAMILY B MEMBER 10, MITOCHONDRIAL"/>
    <property type="match status" value="1"/>
</dbReference>
<feature type="transmembrane region" description="Helical" evidence="9">
    <location>
        <begin position="81"/>
        <end position="98"/>
    </location>
</feature>
<dbReference type="GO" id="GO:0016887">
    <property type="term" value="F:ATP hydrolysis activity"/>
    <property type="evidence" value="ECO:0007669"/>
    <property type="project" value="InterPro"/>
</dbReference>
<organism evidence="12 13">
    <name type="scientific">Sandaracinus amylolyticus</name>
    <dbReference type="NCBI Taxonomy" id="927083"/>
    <lineage>
        <taxon>Bacteria</taxon>
        <taxon>Pseudomonadati</taxon>
        <taxon>Myxococcota</taxon>
        <taxon>Polyangia</taxon>
        <taxon>Polyangiales</taxon>
        <taxon>Sandaracinaceae</taxon>
        <taxon>Sandaracinus</taxon>
    </lineage>
</organism>
<feature type="domain" description="ABC transporter" evidence="10">
    <location>
        <begin position="363"/>
        <end position="604"/>
    </location>
</feature>
<dbReference type="Proteomes" id="UP000034883">
    <property type="component" value="Chromosome"/>
</dbReference>
<feature type="domain" description="ABC transmembrane type-1" evidence="11">
    <location>
        <begin position="41"/>
        <end position="329"/>
    </location>
</feature>